<dbReference type="PIRSF" id="PIRSF000390">
    <property type="entry name" value="PLP_StrS"/>
    <property type="match status" value="1"/>
</dbReference>
<feature type="active site" description="Proton acceptor" evidence="3">
    <location>
        <position position="186"/>
    </location>
</feature>
<dbReference type="EC" id="2.6.1.-" evidence="7"/>
<proteinExistence type="inferred from homology"/>
<dbReference type="Gene3D" id="3.40.640.10">
    <property type="entry name" value="Type I PLP-dependent aspartate aminotransferase-like (Major domain)"/>
    <property type="match status" value="1"/>
</dbReference>
<dbReference type="Pfam" id="PF01041">
    <property type="entry name" value="DegT_DnrJ_EryC1"/>
    <property type="match status" value="1"/>
</dbReference>
<evidence type="ECO:0000256" key="2">
    <source>
        <dbReference type="ARBA" id="ARBA00037999"/>
    </source>
</evidence>
<reference evidence="7" key="1">
    <citation type="submission" date="2024-05" db="EMBL/GenBank/DDBJ databases">
        <authorList>
            <person name="Kim S."/>
            <person name="Heo J."/>
            <person name="Choi H."/>
            <person name="Choi Y."/>
            <person name="Kwon S.-W."/>
            <person name="Kim Y."/>
        </authorList>
    </citation>
    <scope>NUCLEOTIDE SEQUENCE</scope>
    <source>
        <strain evidence="7">KACC 23698</strain>
    </source>
</reference>
<keyword evidence="7" id="KW-0808">Transferase</keyword>
<dbReference type="PANTHER" id="PTHR30244:SF36">
    <property type="entry name" value="3-OXO-GLUCOSE-6-PHOSPHATE:GLUTAMATE AMINOTRANSFERASE"/>
    <property type="match status" value="1"/>
</dbReference>
<comment type="similarity">
    <text evidence="2 5">Belongs to the DegT/DnrJ/EryC1 family.</text>
</comment>
<evidence type="ECO:0000256" key="6">
    <source>
        <dbReference type="SAM" id="MobiDB-lite"/>
    </source>
</evidence>
<dbReference type="Gene3D" id="3.90.1150.10">
    <property type="entry name" value="Aspartate Aminotransferase, domain 1"/>
    <property type="match status" value="1"/>
</dbReference>
<dbReference type="FunFam" id="3.40.640.10:FF:000089">
    <property type="entry name" value="Aminotransferase, DegT/DnrJ/EryC1/StrS family"/>
    <property type="match status" value="1"/>
</dbReference>
<dbReference type="InterPro" id="IPR015424">
    <property type="entry name" value="PyrdxlP-dep_Trfase"/>
</dbReference>
<dbReference type="GO" id="GO:0008483">
    <property type="term" value="F:transaminase activity"/>
    <property type="evidence" value="ECO:0007669"/>
    <property type="project" value="UniProtKB-KW"/>
</dbReference>
<dbReference type="InterPro" id="IPR015421">
    <property type="entry name" value="PyrdxlP-dep_Trfase_major"/>
</dbReference>
<accession>A0AAU7JIT8</accession>
<feature type="region of interest" description="Disordered" evidence="6">
    <location>
        <begin position="368"/>
        <end position="415"/>
    </location>
</feature>
<dbReference type="RefSeq" id="WP_406857085.1">
    <property type="nucleotide sequence ID" value="NZ_CP157484.1"/>
</dbReference>
<dbReference type="SUPFAM" id="SSF53383">
    <property type="entry name" value="PLP-dependent transferases"/>
    <property type="match status" value="1"/>
</dbReference>
<evidence type="ECO:0000313" key="7">
    <source>
        <dbReference type="EMBL" id="XBO40230.1"/>
    </source>
</evidence>
<gene>
    <name evidence="7" type="ORF">ABEG18_05470</name>
</gene>
<feature type="compositionally biased region" description="Basic and acidic residues" evidence="6">
    <location>
        <begin position="393"/>
        <end position="415"/>
    </location>
</feature>
<sequence length="415" mass="45579">MPIPFVDLKAQYGSIKDEIDEAIGDVLASASFIGGPPVDQFEQDFAEYSQVRHAIGVANGTDALQLALTAANIGPGDEVITAANSFIASAAAIARVGATPVFADVRRSSWTIDPVQVERAVTARTKAIMPIHLFGTPADMDEILEIARRHALLVIEDAAQAHGARYKGRRIGSFGQMACFSFYPSKNLGCFGDGGAITTSDDVLASRIRLLRDHGRASKYEHSEIGFNSRLDTLQAAVLCVKLRHLDRWNQRRQQIASWYAEDLDGSGIETPERHPDRSQVHHLYPVLTEDRDALQSRLEAAGVSTGIHYPIPIHLQPAFAHLGYREGDMPQTEFAAKRSLSLPMFPELTREQARSIARVARQPCDALIKPSSSGNKEPSHVSDQLPGGRADSASRLERPDRSLCSDTFRRDHRR</sequence>
<organism evidence="7">
    <name type="scientific">Alsobacter sp. KACC 23698</name>
    <dbReference type="NCBI Taxonomy" id="3149229"/>
    <lineage>
        <taxon>Bacteria</taxon>
        <taxon>Pseudomonadati</taxon>
        <taxon>Pseudomonadota</taxon>
        <taxon>Alphaproteobacteria</taxon>
        <taxon>Hyphomicrobiales</taxon>
        <taxon>Alsobacteraceae</taxon>
        <taxon>Alsobacter</taxon>
    </lineage>
</organism>
<dbReference type="CDD" id="cd00616">
    <property type="entry name" value="AHBA_syn"/>
    <property type="match status" value="1"/>
</dbReference>
<dbReference type="GO" id="GO:0030170">
    <property type="term" value="F:pyridoxal phosphate binding"/>
    <property type="evidence" value="ECO:0007669"/>
    <property type="project" value="UniProtKB-ARBA"/>
</dbReference>
<evidence type="ECO:0000256" key="5">
    <source>
        <dbReference type="RuleBase" id="RU004508"/>
    </source>
</evidence>
<protein>
    <submittedName>
        <fullName evidence="7">DegT/DnrJ/EryC1/StrS family aminotransferase</fullName>
        <ecNumber evidence="7">2.6.1.-</ecNumber>
    </submittedName>
</protein>
<dbReference type="AlphaFoldDB" id="A0AAU7JIT8"/>
<dbReference type="InterPro" id="IPR015422">
    <property type="entry name" value="PyrdxlP-dep_Trfase_small"/>
</dbReference>
<keyword evidence="1 4" id="KW-0663">Pyridoxal phosphate</keyword>
<dbReference type="EMBL" id="CP157484">
    <property type="protein sequence ID" value="XBO40230.1"/>
    <property type="molecule type" value="Genomic_DNA"/>
</dbReference>
<dbReference type="PANTHER" id="PTHR30244">
    <property type="entry name" value="TRANSAMINASE"/>
    <property type="match status" value="1"/>
</dbReference>
<evidence type="ECO:0000256" key="1">
    <source>
        <dbReference type="ARBA" id="ARBA00022898"/>
    </source>
</evidence>
<keyword evidence="7" id="KW-0032">Aminotransferase</keyword>
<dbReference type="GO" id="GO:0000271">
    <property type="term" value="P:polysaccharide biosynthetic process"/>
    <property type="evidence" value="ECO:0007669"/>
    <property type="project" value="TreeGrafter"/>
</dbReference>
<dbReference type="InterPro" id="IPR000653">
    <property type="entry name" value="DegT/StrS_aminotransferase"/>
</dbReference>
<evidence type="ECO:0000256" key="3">
    <source>
        <dbReference type="PIRSR" id="PIRSR000390-1"/>
    </source>
</evidence>
<evidence type="ECO:0000256" key="4">
    <source>
        <dbReference type="PIRSR" id="PIRSR000390-2"/>
    </source>
</evidence>
<name>A0AAU7JIT8_9HYPH</name>
<feature type="modified residue" description="N6-(pyridoxal phosphate)lysine" evidence="4">
    <location>
        <position position="186"/>
    </location>
</feature>